<evidence type="ECO:0008006" key="4">
    <source>
        <dbReference type="Google" id="ProtNLM"/>
    </source>
</evidence>
<dbReference type="RefSeq" id="WP_271168433.1">
    <property type="nucleotide sequence ID" value="NZ_BSFI01000007.1"/>
</dbReference>
<gene>
    <name evidence="2" type="ORF">GCM10008179_18470</name>
</gene>
<feature type="signal peptide" evidence="1">
    <location>
        <begin position="1"/>
        <end position="22"/>
    </location>
</feature>
<evidence type="ECO:0000256" key="1">
    <source>
        <dbReference type="SAM" id="SignalP"/>
    </source>
</evidence>
<organism evidence="2 3">
    <name type="scientific">Hansschlegelia plantiphila</name>
    <dbReference type="NCBI Taxonomy" id="374655"/>
    <lineage>
        <taxon>Bacteria</taxon>
        <taxon>Pseudomonadati</taxon>
        <taxon>Pseudomonadota</taxon>
        <taxon>Alphaproteobacteria</taxon>
        <taxon>Hyphomicrobiales</taxon>
        <taxon>Methylopilaceae</taxon>
        <taxon>Hansschlegelia</taxon>
    </lineage>
</organism>
<sequence>MLAAYLLVVQAMLTGMTLGAQGAEGAEASGGLFAQVICHPSGATIEGAPQPIKHTGLPTCCSIGCVMSGGGMAPPPTALFAAPGRTDEPAMLAAGAAEISVAVLERSPRSTRAPPRLA</sequence>
<protein>
    <recommendedName>
        <fullName evidence="4">DUF2946 domain-containing protein</fullName>
    </recommendedName>
</protein>
<comment type="caution">
    <text evidence="2">The sequence shown here is derived from an EMBL/GenBank/DDBJ whole genome shotgun (WGS) entry which is preliminary data.</text>
</comment>
<reference evidence="2" key="1">
    <citation type="journal article" date="2014" name="Int. J. Syst. Evol. Microbiol.">
        <title>Complete genome sequence of Corynebacterium casei LMG S-19264T (=DSM 44701T), isolated from a smear-ripened cheese.</title>
        <authorList>
            <consortium name="US DOE Joint Genome Institute (JGI-PGF)"/>
            <person name="Walter F."/>
            <person name="Albersmeier A."/>
            <person name="Kalinowski J."/>
            <person name="Ruckert C."/>
        </authorList>
    </citation>
    <scope>NUCLEOTIDE SEQUENCE</scope>
    <source>
        <strain evidence="2">VKM B-2347</strain>
    </source>
</reference>
<keyword evidence="1" id="KW-0732">Signal</keyword>
<proteinExistence type="predicted"/>
<evidence type="ECO:0000313" key="2">
    <source>
        <dbReference type="EMBL" id="GLK68209.1"/>
    </source>
</evidence>
<dbReference type="Proteomes" id="UP001143372">
    <property type="component" value="Unassembled WGS sequence"/>
</dbReference>
<evidence type="ECO:0000313" key="3">
    <source>
        <dbReference type="Proteomes" id="UP001143372"/>
    </source>
</evidence>
<reference evidence="2" key="2">
    <citation type="submission" date="2023-01" db="EMBL/GenBank/DDBJ databases">
        <authorList>
            <person name="Sun Q."/>
            <person name="Evtushenko L."/>
        </authorList>
    </citation>
    <scope>NUCLEOTIDE SEQUENCE</scope>
    <source>
        <strain evidence="2">VKM B-2347</strain>
    </source>
</reference>
<feature type="chain" id="PRO_5040757266" description="DUF2946 domain-containing protein" evidence="1">
    <location>
        <begin position="23"/>
        <end position="118"/>
    </location>
</feature>
<keyword evidence="3" id="KW-1185">Reference proteome</keyword>
<dbReference type="AlphaFoldDB" id="A0A9W6J2J0"/>
<accession>A0A9W6J2J0</accession>
<dbReference type="EMBL" id="BSFI01000007">
    <property type="protein sequence ID" value="GLK68209.1"/>
    <property type="molecule type" value="Genomic_DNA"/>
</dbReference>
<name>A0A9W6J2J0_9HYPH</name>